<evidence type="ECO:0000256" key="11">
    <source>
        <dbReference type="ARBA" id="ARBA00022842"/>
    </source>
</evidence>
<comment type="caution">
    <text evidence="20">The sequence shown here is derived from an EMBL/GenBank/DDBJ whole genome shotgun (WGS) entry which is preliminary data.</text>
</comment>
<evidence type="ECO:0000256" key="16">
    <source>
        <dbReference type="ARBA" id="ARBA00032853"/>
    </source>
</evidence>
<evidence type="ECO:0000256" key="18">
    <source>
        <dbReference type="ARBA" id="ARBA00049504"/>
    </source>
</evidence>
<feature type="transmembrane region" description="Helical" evidence="19">
    <location>
        <begin position="33"/>
        <end position="51"/>
    </location>
</feature>
<keyword evidence="9 19" id="KW-0808">Transferase</keyword>
<keyword evidence="21" id="KW-1185">Reference proteome</keyword>
<evidence type="ECO:0000256" key="8">
    <source>
        <dbReference type="ARBA" id="ARBA00022573"/>
    </source>
</evidence>
<evidence type="ECO:0000256" key="7">
    <source>
        <dbReference type="ARBA" id="ARBA00022475"/>
    </source>
</evidence>
<keyword evidence="13 19" id="KW-0472">Membrane</keyword>
<dbReference type="AlphaFoldDB" id="A0A6N7IWB4"/>
<feature type="transmembrane region" description="Helical" evidence="19">
    <location>
        <begin position="109"/>
        <end position="133"/>
    </location>
</feature>
<dbReference type="Pfam" id="PF02654">
    <property type="entry name" value="CobS"/>
    <property type="match status" value="1"/>
</dbReference>
<dbReference type="EC" id="2.7.8.26" evidence="5 19"/>
<keyword evidence="7 19" id="KW-1003">Cell membrane</keyword>
<comment type="similarity">
    <text evidence="4 19">Belongs to the CobS family.</text>
</comment>
<keyword evidence="8 19" id="KW-0169">Cobalamin biosynthesis</keyword>
<dbReference type="UniPathway" id="UPA00148">
    <property type="reaction ID" value="UER00238"/>
</dbReference>
<evidence type="ECO:0000256" key="12">
    <source>
        <dbReference type="ARBA" id="ARBA00022989"/>
    </source>
</evidence>
<evidence type="ECO:0000256" key="4">
    <source>
        <dbReference type="ARBA" id="ARBA00010561"/>
    </source>
</evidence>
<name>A0A6N7IWB4_9FIRM</name>
<keyword evidence="12 19" id="KW-1133">Transmembrane helix</keyword>
<dbReference type="Proteomes" id="UP000460257">
    <property type="component" value="Unassembled WGS sequence"/>
</dbReference>
<dbReference type="HAMAP" id="MF_00719">
    <property type="entry name" value="CobS"/>
    <property type="match status" value="1"/>
</dbReference>
<dbReference type="PANTHER" id="PTHR34148:SF1">
    <property type="entry name" value="ADENOSYLCOBINAMIDE-GDP RIBAZOLETRANSFERASE"/>
    <property type="match status" value="1"/>
</dbReference>
<evidence type="ECO:0000256" key="1">
    <source>
        <dbReference type="ARBA" id="ARBA00001946"/>
    </source>
</evidence>
<accession>A0A6N7IWB4</accession>
<dbReference type="InterPro" id="IPR003805">
    <property type="entry name" value="CobS"/>
</dbReference>
<protein>
    <recommendedName>
        <fullName evidence="6 19">Adenosylcobinamide-GDP ribazoletransferase</fullName>
        <ecNumber evidence="5 19">2.7.8.26</ecNumber>
    </recommendedName>
    <alternativeName>
        <fullName evidence="16 19">Cobalamin synthase</fullName>
    </alternativeName>
    <alternativeName>
        <fullName evidence="15 19">Cobalamin-5'-phosphate synthase</fullName>
    </alternativeName>
</protein>
<evidence type="ECO:0000313" key="21">
    <source>
        <dbReference type="Proteomes" id="UP000460257"/>
    </source>
</evidence>
<feature type="transmembrane region" description="Helical" evidence="19">
    <location>
        <begin position="139"/>
        <end position="158"/>
    </location>
</feature>
<evidence type="ECO:0000256" key="2">
    <source>
        <dbReference type="ARBA" id="ARBA00004651"/>
    </source>
</evidence>
<evidence type="ECO:0000256" key="17">
    <source>
        <dbReference type="ARBA" id="ARBA00048623"/>
    </source>
</evidence>
<evidence type="ECO:0000256" key="13">
    <source>
        <dbReference type="ARBA" id="ARBA00023136"/>
    </source>
</evidence>
<evidence type="ECO:0000256" key="15">
    <source>
        <dbReference type="ARBA" id="ARBA00032605"/>
    </source>
</evidence>
<comment type="cofactor">
    <cofactor evidence="1 19">
        <name>Mg(2+)</name>
        <dbReference type="ChEBI" id="CHEBI:18420"/>
    </cofactor>
</comment>
<keyword evidence="11 19" id="KW-0460">Magnesium</keyword>
<reference evidence="20" key="1">
    <citation type="journal article" date="2020" name="Appl. Environ. Microbiol.">
        <title>Medium-Chain Fatty Acid Synthesis by 'Candidatus Weimeria bifida' gen. nov., sp. nov., and 'Candidatus Pseudoramibacter fermentans' sp. nov.</title>
        <authorList>
            <person name="Scarborough M.J."/>
            <person name="Myers K.S."/>
            <person name="Donohue T.J."/>
            <person name="Noguera D.R."/>
        </authorList>
    </citation>
    <scope>NUCLEOTIDE SEQUENCE</scope>
    <source>
        <strain evidence="20">LCO1.1</strain>
    </source>
</reference>
<evidence type="ECO:0000256" key="19">
    <source>
        <dbReference type="HAMAP-Rule" id="MF_00719"/>
    </source>
</evidence>
<dbReference type="GO" id="GO:0009236">
    <property type="term" value="P:cobalamin biosynthetic process"/>
    <property type="evidence" value="ECO:0007669"/>
    <property type="project" value="UniProtKB-UniRule"/>
</dbReference>
<comment type="subcellular location">
    <subcellularLocation>
        <location evidence="2 19">Cell membrane</location>
        <topology evidence="2 19">Multi-pass membrane protein</topology>
    </subcellularLocation>
</comment>
<gene>
    <name evidence="19" type="primary">cobS</name>
    <name evidence="20" type="ORF">FRC54_01080</name>
</gene>
<comment type="catalytic activity">
    <reaction evidence="18 19">
        <text>alpha-ribazole 5'-phosphate + adenosylcob(III)inamide-GDP = adenosylcob(III)alamin 5'-phosphate + GMP + H(+)</text>
        <dbReference type="Rhea" id="RHEA:23560"/>
        <dbReference type="ChEBI" id="CHEBI:15378"/>
        <dbReference type="ChEBI" id="CHEBI:57918"/>
        <dbReference type="ChEBI" id="CHEBI:58115"/>
        <dbReference type="ChEBI" id="CHEBI:60487"/>
        <dbReference type="ChEBI" id="CHEBI:60493"/>
        <dbReference type="EC" id="2.7.8.26"/>
    </reaction>
</comment>
<comment type="pathway">
    <text evidence="3 19">Cofactor biosynthesis; adenosylcobalamin biosynthesis; adenosylcobalamin from cob(II)yrinate a,c-diamide: step 7/7.</text>
</comment>
<dbReference type="GO" id="GO:0008818">
    <property type="term" value="F:cobalamin 5'-phosphate synthase activity"/>
    <property type="evidence" value="ECO:0007669"/>
    <property type="project" value="UniProtKB-UniRule"/>
</dbReference>
<comment type="catalytic activity">
    <reaction evidence="17 19">
        <text>alpha-ribazole + adenosylcob(III)inamide-GDP = adenosylcob(III)alamin + GMP + H(+)</text>
        <dbReference type="Rhea" id="RHEA:16049"/>
        <dbReference type="ChEBI" id="CHEBI:10329"/>
        <dbReference type="ChEBI" id="CHEBI:15378"/>
        <dbReference type="ChEBI" id="CHEBI:18408"/>
        <dbReference type="ChEBI" id="CHEBI:58115"/>
        <dbReference type="ChEBI" id="CHEBI:60487"/>
        <dbReference type="EC" id="2.7.8.26"/>
    </reaction>
</comment>
<dbReference type="EMBL" id="VOGC01000002">
    <property type="protein sequence ID" value="MQN00584.1"/>
    <property type="molecule type" value="Genomic_DNA"/>
</dbReference>
<dbReference type="GO" id="GO:0005886">
    <property type="term" value="C:plasma membrane"/>
    <property type="evidence" value="ECO:0007669"/>
    <property type="project" value="UniProtKB-SubCell"/>
</dbReference>
<evidence type="ECO:0000313" key="20">
    <source>
        <dbReference type="EMBL" id="MQN00584.1"/>
    </source>
</evidence>
<feature type="transmembrane region" description="Helical" evidence="19">
    <location>
        <begin position="232"/>
        <end position="255"/>
    </location>
</feature>
<feature type="transmembrane region" description="Helical" evidence="19">
    <location>
        <begin position="178"/>
        <end position="196"/>
    </location>
</feature>
<keyword evidence="10 19" id="KW-0812">Transmembrane</keyword>
<comment type="function">
    <text evidence="14 19">Joins adenosylcobinamide-GDP and alpha-ribazole to generate adenosylcobalamin (Ado-cobalamin). Also synthesizes adenosylcobalamin 5'-phosphate from adenosylcobinamide-GDP and alpha-ribazole 5'-phosphate.</text>
</comment>
<evidence type="ECO:0000256" key="3">
    <source>
        <dbReference type="ARBA" id="ARBA00004663"/>
    </source>
</evidence>
<evidence type="ECO:0000256" key="14">
    <source>
        <dbReference type="ARBA" id="ARBA00025228"/>
    </source>
</evidence>
<organism evidence="20 21">
    <name type="scientific">Candidatus Weimeria bifida</name>
    <dbReference type="NCBI Taxonomy" id="2599074"/>
    <lineage>
        <taxon>Bacteria</taxon>
        <taxon>Bacillati</taxon>
        <taxon>Bacillota</taxon>
        <taxon>Clostridia</taxon>
        <taxon>Lachnospirales</taxon>
        <taxon>Lachnospiraceae</taxon>
        <taxon>Candidatus Weimeria</taxon>
    </lineage>
</organism>
<evidence type="ECO:0000256" key="9">
    <source>
        <dbReference type="ARBA" id="ARBA00022679"/>
    </source>
</evidence>
<dbReference type="PANTHER" id="PTHR34148">
    <property type="entry name" value="ADENOSYLCOBINAMIDE-GDP RIBAZOLETRANSFERASE"/>
    <property type="match status" value="1"/>
</dbReference>
<evidence type="ECO:0000256" key="10">
    <source>
        <dbReference type="ARBA" id="ARBA00022692"/>
    </source>
</evidence>
<feature type="transmembrane region" description="Helical" evidence="19">
    <location>
        <begin position="202"/>
        <end position="220"/>
    </location>
</feature>
<dbReference type="GO" id="GO:0051073">
    <property type="term" value="F:adenosylcobinamide-GDP ribazoletransferase activity"/>
    <property type="evidence" value="ECO:0007669"/>
    <property type="project" value="UniProtKB-UniRule"/>
</dbReference>
<sequence length="258" mass="28977">MDFFRSMAIAFSMYSAIPMPQFQWDQKNYENSFAFFPLVGAGLSGVMYLVYKFFSIFNFGALPASLVLSAIIVIYTGGFHIDGYMDTMDALCSHRDRSEKIRIMKDSHIGAFGVIQLIVLTLFVTSGICQVMSSGYFSSILYAFVISRALSGIAVCTFKRRDSNTSLIHFDTKGSRQFVLTMMFIYIFAVITISFLNRQPFVIAATLISVLWLFLSRIICEKEFGGISGDTSGYFLCICEAVFIWTLALCIKISVVDF</sequence>
<feature type="transmembrane region" description="Helical" evidence="19">
    <location>
        <begin position="57"/>
        <end position="78"/>
    </location>
</feature>
<evidence type="ECO:0000256" key="5">
    <source>
        <dbReference type="ARBA" id="ARBA00013200"/>
    </source>
</evidence>
<evidence type="ECO:0000256" key="6">
    <source>
        <dbReference type="ARBA" id="ARBA00015850"/>
    </source>
</evidence>
<proteinExistence type="inferred from homology"/>